<feature type="transmembrane region" description="Helical" evidence="11">
    <location>
        <begin position="96"/>
        <end position="119"/>
    </location>
</feature>
<gene>
    <name evidence="13" type="ORF">PBV87_05400</name>
</gene>
<evidence type="ECO:0000256" key="9">
    <source>
        <dbReference type="RuleBase" id="RU003945"/>
    </source>
</evidence>
<reference evidence="13" key="1">
    <citation type="journal article" date="2023" name="Int. J. Syst. Evol. Microbiol.">
        <title>&lt;i&gt;Holtiella tumoricola&lt;/i&gt; gen. nov. sp. nov., isolated from a human clinical sample.</title>
        <authorList>
            <person name="Allen-Vercoe E."/>
            <person name="Daigneault M.C."/>
            <person name="Vancuren S.J."/>
            <person name="Cochrane K."/>
            <person name="O'Neal L.L."/>
            <person name="Sankaranarayanan K."/>
            <person name="Lawson P.A."/>
        </authorList>
    </citation>
    <scope>NUCLEOTIDE SEQUENCE</scope>
    <source>
        <strain evidence="13">CC70A</strain>
    </source>
</reference>
<keyword evidence="2" id="KW-0813">Transport</keyword>
<dbReference type="Proteomes" id="UP001169242">
    <property type="component" value="Unassembled WGS sequence"/>
</dbReference>
<comment type="caution">
    <text evidence="13">The sequence shown here is derived from an EMBL/GenBank/DDBJ whole genome shotgun (WGS) entry which is preliminary data.</text>
</comment>
<keyword evidence="4 9" id="KW-0812">Transmembrane</keyword>
<evidence type="ECO:0000256" key="3">
    <source>
        <dbReference type="ARBA" id="ARBA00022475"/>
    </source>
</evidence>
<feature type="region of interest" description="Disordered" evidence="10">
    <location>
        <begin position="335"/>
        <end position="401"/>
    </location>
</feature>
<dbReference type="CDD" id="cd20070">
    <property type="entry name" value="5TM_YidC_Alb3"/>
    <property type="match status" value="1"/>
</dbReference>
<sequence>MGIINNFFGMILNLIFEGVAMITPVCTLGITIIVFTIVTRLLLTPLQVKQMRTTRAMSKIQPELQKIQKKYENKKDQQSQMAYSQEMQGLYKKYKISPFAGCLPMLIQFPLIIALYNVLRQPSTYITKLGELYTQIADVLANNVTNVSDVINKILEQIPLSQNAMIEIQRLGENVTLADTLSHFTTDQWALLHQNVSPQVFALLEKLLEAKHGFEYFLVNLVDSPAQLVANGQYLAFLIPIAAGASTFIFSKITMAASQPTQGTDNNPANSMIKTMNIIMPIMMGVFSYQVANGLALYWIASNIIMMVQQMWVNKYVDKQQAILEEQLRKDREAEMAKAGVKKKKKKKPKPPTEGGQPVEAKEGTQEESPKKVKPATEDGQPVKKKKKVVKDQTSENTKQD</sequence>
<evidence type="ECO:0000256" key="11">
    <source>
        <dbReference type="SAM" id="Phobius"/>
    </source>
</evidence>
<name>A0AA42J070_9FIRM</name>
<dbReference type="AlphaFoldDB" id="A0AA42J070"/>
<evidence type="ECO:0000256" key="6">
    <source>
        <dbReference type="ARBA" id="ARBA00022989"/>
    </source>
</evidence>
<evidence type="ECO:0000256" key="8">
    <source>
        <dbReference type="ARBA" id="ARBA00023186"/>
    </source>
</evidence>
<feature type="transmembrane region" description="Helical" evidence="11">
    <location>
        <begin position="234"/>
        <end position="257"/>
    </location>
</feature>
<dbReference type="NCBIfam" id="TIGR03592">
    <property type="entry name" value="yidC_oxa1_cterm"/>
    <property type="match status" value="1"/>
</dbReference>
<dbReference type="GO" id="GO:0032977">
    <property type="term" value="F:membrane insertase activity"/>
    <property type="evidence" value="ECO:0007669"/>
    <property type="project" value="InterPro"/>
</dbReference>
<dbReference type="GO" id="GO:0015031">
    <property type="term" value="P:protein transport"/>
    <property type="evidence" value="ECO:0007669"/>
    <property type="project" value="UniProtKB-KW"/>
</dbReference>
<evidence type="ECO:0000256" key="4">
    <source>
        <dbReference type="ARBA" id="ARBA00022692"/>
    </source>
</evidence>
<organism evidence="13 14">
    <name type="scientific">Holtiella tumoricola</name>
    <dbReference type="NCBI Taxonomy" id="3018743"/>
    <lineage>
        <taxon>Bacteria</taxon>
        <taxon>Bacillati</taxon>
        <taxon>Bacillota</taxon>
        <taxon>Clostridia</taxon>
        <taxon>Lachnospirales</taxon>
        <taxon>Cellulosilyticaceae</taxon>
        <taxon>Holtiella</taxon>
    </lineage>
</organism>
<keyword evidence="14" id="KW-1185">Reference proteome</keyword>
<keyword evidence="7 11" id="KW-0472">Membrane</keyword>
<keyword evidence="6 11" id="KW-1133">Transmembrane helix</keyword>
<dbReference type="PANTHER" id="PTHR12428">
    <property type="entry name" value="OXA1"/>
    <property type="match status" value="1"/>
</dbReference>
<dbReference type="Pfam" id="PF02096">
    <property type="entry name" value="60KD_IMP"/>
    <property type="match status" value="1"/>
</dbReference>
<proteinExistence type="inferred from homology"/>
<dbReference type="GO" id="GO:0005886">
    <property type="term" value="C:plasma membrane"/>
    <property type="evidence" value="ECO:0007669"/>
    <property type="project" value="UniProtKB-SubCell"/>
</dbReference>
<keyword evidence="5" id="KW-0653">Protein transport</keyword>
<dbReference type="InterPro" id="IPR028055">
    <property type="entry name" value="YidC/Oxa/ALB_C"/>
</dbReference>
<feature type="compositionally biased region" description="Basic and acidic residues" evidence="10">
    <location>
        <begin position="390"/>
        <end position="401"/>
    </location>
</feature>
<comment type="similarity">
    <text evidence="9">Belongs to the OXA1/ALB3/YidC family.</text>
</comment>
<keyword evidence="3" id="KW-1003">Cell membrane</keyword>
<dbReference type="RefSeq" id="WP_271011424.1">
    <property type="nucleotide sequence ID" value="NZ_JAQIFT010000017.1"/>
</dbReference>
<evidence type="ECO:0000256" key="10">
    <source>
        <dbReference type="SAM" id="MobiDB-lite"/>
    </source>
</evidence>
<dbReference type="EMBL" id="JAQIFT010000017">
    <property type="protein sequence ID" value="MDA3730936.1"/>
    <property type="molecule type" value="Genomic_DNA"/>
</dbReference>
<comment type="subcellular location">
    <subcellularLocation>
        <location evidence="1">Cell membrane</location>
        <topology evidence="1">Multi-pass membrane protein</topology>
    </subcellularLocation>
    <subcellularLocation>
        <location evidence="9">Membrane</location>
        <topology evidence="9">Multi-pass membrane protein</topology>
    </subcellularLocation>
</comment>
<accession>A0AA42J070</accession>
<protein>
    <submittedName>
        <fullName evidence="13">YidC/Oxa1 family membrane protein insertase</fullName>
    </submittedName>
</protein>
<evidence type="ECO:0000256" key="5">
    <source>
        <dbReference type="ARBA" id="ARBA00022927"/>
    </source>
</evidence>
<dbReference type="InterPro" id="IPR001708">
    <property type="entry name" value="YidC/ALB3/OXA1/COX18"/>
</dbReference>
<feature type="compositionally biased region" description="Basic residues" evidence="10">
    <location>
        <begin position="340"/>
        <end position="350"/>
    </location>
</feature>
<feature type="transmembrane region" description="Helical" evidence="11">
    <location>
        <begin position="278"/>
        <end position="301"/>
    </location>
</feature>
<evidence type="ECO:0000313" key="13">
    <source>
        <dbReference type="EMBL" id="MDA3730936.1"/>
    </source>
</evidence>
<dbReference type="GO" id="GO:0051205">
    <property type="term" value="P:protein insertion into membrane"/>
    <property type="evidence" value="ECO:0007669"/>
    <property type="project" value="TreeGrafter"/>
</dbReference>
<evidence type="ECO:0000259" key="12">
    <source>
        <dbReference type="Pfam" id="PF02096"/>
    </source>
</evidence>
<evidence type="ECO:0000313" key="14">
    <source>
        <dbReference type="Proteomes" id="UP001169242"/>
    </source>
</evidence>
<feature type="transmembrane region" description="Helical" evidence="11">
    <location>
        <begin position="20"/>
        <end position="43"/>
    </location>
</feature>
<dbReference type="InterPro" id="IPR047196">
    <property type="entry name" value="YidC_ALB_C"/>
</dbReference>
<evidence type="ECO:0000256" key="1">
    <source>
        <dbReference type="ARBA" id="ARBA00004651"/>
    </source>
</evidence>
<dbReference type="PANTHER" id="PTHR12428:SF65">
    <property type="entry name" value="CYTOCHROME C OXIDASE ASSEMBLY PROTEIN COX18, MITOCHONDRIAL"/>
    <property type="match status" value="1"/>
</dbReference>
<keyword evidence="8" id="KW-0143">Chaperone</keyword>
<feature type="domain" description="Membrane insertase YidC/Oxa/ALB C-terminal" evidence="12">
    <location>
        <begin position="29"/>
        <end position="315"/>
    </location>
</feature>
<evidence type="ECO:0000256" key="2">
    <source>
        <dbReference type="ARBA" id="ARBA00022448"/>
    </source>
</evidence>
<feature type="compositionally biased region" description="Basic and acidic residues" evidence="10">
    <location>
        <begin position="360"/>
        <end position="377"/>
    </location>
</feature>
<evidence type="ECO:0000256" key="7">
    <source>
        <dbReference type="ARBA" id="ARBA00023136"/>
    </source>
</evidence>